<dbReference type="EMBL" id="CP028324">
    <property type="protein sequence ID" value="AVR98310.1"/>
    <property type="molecule type" value="Genomic_DNA"/>
</dbReference>
<keyword evidence="8" id="KW-1185">Reference proteome</keyword>
<dbReference type="Pfam" id="PF01055">
    <property type="entry name" value="Glyco_hydro_31_2nd"/>
    <property type="match status" value="1"/>
</dbReference>
<sequence>MPNMTAKILPVALFVTLAAPATFAQNADRQFHSFTSHGNTLEIVTSDGRYLIKPYSAAIVETTFVPNGEQADARSHAVVLAPTSVATTVKDTPARIEFATPGIAVNVDKRPFRISYAYKGQPLVAEKAGYLKQAGKDKLEAIEFALADGEALYGAGARAVGMNRRGHRFQLYNKADYGYGSRSQLLNFTLPVALSSKRYALHFDNPYTGWLDFDSRKDGTLSYETTGGRKTYQVIAGDAWSDVMANYTSLTGRQPLPPRWAFGNFASRFGYRTESEARATVARFAADKIPLDAIVLDLYWFGKTVQGTMGNLAWDRDNFPQPQNMMRDFAAQGVQTILITEPFVLTTSSRWQDAVRSGALATTADGQPYTYDFYFGNTGLVDLTSAAGRDWFWSIYKGLKEQGAGGWWGDLGEPEVHPDALRHAGGSAAAVHNVYGHEWARLLAEGYKKDFPGQRPFILMRAGYSGSQRFGMIPWSGDVGRSWGGLQSQTEIALQMGMQGLGYMHSDLGGFAGPVLDDELYVRWLQYGVFQPVFRPHAQEAVPAEPVFRAARAKALAAEAVRLRYRMLPYNYTTAFDNNQTGMPLMRPVLFADDGSASTIDTGSIAATYQWGDSFLVAPVTEPGAVRKDVYFPGKDSAWFDFYTGERHRGGILETVGVVPEHIPVYVRAGAFVPLAPVVQSTKDYTTKQIELHYWHDETVKASSGKLYDDDGKTAEAFEQGRYELARFGSVVAPGQLRIGIATEVGQHYQATPRAYTLHVHHVTKKPRAVTLDGKALAFRWDAKKEVLTAALPARAALAAEIVVTLR</sequence>
<dbReference type="OrthoDB" id="176168at2"/>
<gene>
    <name evidence="7" type="ORF">C9I28_23705</name>
</gene>
<dbReference type="CDD" id="cd14752">
    <property type="entry name" value="GH31_N"/>
    <property type="match status" value="1"/>
</dbReference>
<dbReference type="Gene3D" id="3.20.20.80">
    <property type="entry name" value="Glycosidases"/>
    <property type="match status" value="1"/>
</dbReference>
<dbReference type="InterPro" id="IPR000322">
    <property type="entry name" value="Glyco_hydro_31_TIM"/>
</dbReference>
<dbReference type="InterPro" id="IPR017853">
    <property type="entry name" value="GH"/>
</dbReference>
<keyword evidence="2" id="KW-0326">Glycosidase</keyword>
<dbReference type="GO" id="GO:0005975">
    <property type="term" value="P:carbohydrate metabolic process"/>
    <property type="evidence" value="ECO:0007669"/>
    <property type="project" value="InterPro"/>
</dbReference>
<dbReference type="PANTHER" id="PTHR43863:SF2">
    <property type="entry name" value="MALTASE-GLUCOAMYLASE"/>
    <property type="match status" value="1"/>
</dbReference>
<dbReference type="SUPFAM" id="SSF51011">
    <property type="entry name" value="Glycosyl hydrolase domain"/>
    <property type="match status" value="1"/>
</dbReference>
<proteinExistence type="inferred from homology"/>
<evidence type="ECO:0000256" key="3">
    <source>
        <dbReference type="SAM" id="SignalP"/>
    </source>
</evidence>
<dbReference type="Pfam" id="PF13802">
    <property type="entry name" value="Gal_mutarotas_2"/>
    <property type="match status" value="1"/>
</dbReference>
<dbReference type="CDD" id="cd06598">
    <property type="entry name" value="GH31_transferase_CtsZ"/>
    <property type="match status" value="1"/>
</dbReference>
<reference evidence="7 8" key="1">
    <citation type="submission" date="2018-03" db="EMBL/GenBank/DDBJ databases">
        <title>Massilia armeniaca sp. nov., isolated from desert soil.</title>
        <authorList>
            <person name="Huang H."/>
            <person name="Ren M."/>
        </authorList>
    </citation>
    <scope>NUCLEOTIDE SEQUENCE [LARGE SCALE GENOMIC DNA]</scope>
    <source>
        <strain evidence="7 8">ZMN-3</strain>
    </source>
</reference>
<feature type="chain" id="PRO_5015340571" evidence="3">
    <location>
        <begin position="25"/>
        <end position="807"/>
    </location>
</feature>
<evidence type="ECO:0000259" key="5">
    <source>
        <dbReference type="Pfam" id="PF13802"/>
    </source>
</evidence>
<keyword evidence="2 7" id="KW-0378">Hydrolase</keyword>
<feature type="domain" description="Glycosyl hydrolase family 31 C-terminal" evidence="6">
    <location>
        <begin position="582"/>
        <end position="671"/>
    </location>
</feature>
<dbReference type="GO" id="GO:0004553">
    <property type="term" value="F:hydrolase activity, hydrolyzing O-glycosyl compounds"/>
    <property type="evidence" value="ECO:0007669"/>
    <property type="project" value="InterPro"/>
</dbReference>
<dbReference type="PANTHER" id="PTHR43863">
    <property type="entry name" value="HYDROLASE, PUTATIVE (AFU_ORTHOLOGUE AFUA_1G03140)-RELATED"/>
    <property type="match status" value="1"/>
</dbReference>
<keyword evidence="3" id="KW-0732">Signal</keyword>
<evidence type="ECO:0000313" key="7">
    <source>
        <dbReference type="EMBL" id="AVR98310.1"/>
    </source>
</evidence>
<dbReference type="InterPro" id="IPR051816">
    <property type="entry name" value="Glycosyl_Hydrolase_31"/>
</dbReference>
<dbReference type="SUPFAM" id="SSF51445">
    <property type="entry name" value="(Trans)glycosidases"/>
    <property type="match status" value="1"/>
</dbReference>
<dbReference type="InterPro" id="IPR011013">
    <property type="entry name" value="Gal_mutarotase_sf_dom"/>
</dbReference>
<dbReference type="AlphaFoldDB" id="A0A2R4CFP6"/>
<evidence type="ECO:0000313" key="8">
    <source>
        <dbReference type="Proteomes" id="UP000240505"/>
    </source>
</evidence>
<dbReference type="InterPro" id="IPR013780">
    <property type="entry name" value="Glyco_hydro_b"/>
</dbReference>
<dbReference type="SUPFAM" id="SSF74650">
    <property type="entry name" value="Galactose mutarotase-like"/>
    <property type="match status" value="1"/>
</dbReference>
<evidence type="ECO:0000259" key="6">
    <source>
        <dbReference type="Pfam" id="PF21365"/>
    </source>
</evidence>
<dbReference type="Gene3D" id="2.60.40.1180">
    <property type="entry name" value="Golgi alpha-mannosidase II"/>
    <property type="match status" value="2"/>
</dbReference>
<dbReference type="KEGG" id="masz:C9I28_23705"/>
<feature type="domain" description="Glycoside hydrolase family 31 N-terminal" evidence="5">
    <location>
        <begin position="52"/>
        <end position="212"/>
    </location>
</feature>
<dbReference type="Pfam" id="PF21365">
    <property type="entry name" value="Glyco_hydro_31_3rd"/>
    <property type="match status" value="1"/>
</dbReference>
<feature type="signal peptide" evidence="3">
    <location>
        <begin position="1"/>
        <end position="24"/>
    </location>
</feature>
<accession>A0A2R4CFP6</accession>
<dbReference type="InterPro" id="IPR025887">
    <property type="entry name" value="Glyco_hydro_31_N_dom"/>
</dbReference>
<dbReference type="Gene3D" id="2.60.40.1760">
    <property type="entry name" value="glycosyl hydrolase (family 31)"/>
    <property type="match status" value="1"/>
</dbReference>
<evidence type="ECO:0000256" key="1">
    <source>
        <dbReference type="ARBA" id="ARBA00007806"/>
    </source>
</evidence>
<dbReference type="GO" id="GO:0030246">
    <property type="term" value="F:carbohydrate binding"/>
    <property type="evidence" value="ECO:0007669"/>
    <property type="project" value="InterPro"/>
</dbReference>
<name>A0A2R4CFP6_9BURK</name>
<feature type="domain" description="Glycoside hydrolase family 31 TIM barrel" evidence="4">
    <location>
        <begin position="255"/>
        <end position="573"/>
    </location>
</feature>
<comment type="similarity">
    <text evidence="1 2">Belongs to the glycosyl hydrolase 31 family.</text>
</comment>
<dbReference type="InterPro" id="IPR048395">
    <property type="entry name" value="Glyco_hydro_31_C"/>
</dbReference>
<organism evidence="7 8">
    <name type="scientific">Pseudoduganella armeniaca</name>
    <dbReference type="NCBI Taxonomy" id="2072590"/>
    <lineage>
        <taxon>Bacteria</taxon>
        <taxon>Pseudomonadati</taxon>
        <taxon>Pseudomonadota</taxon>
        <taxon>Betaproteobacteria</taxon>
        <taxon>Burkholderiales</taxon>
        <taxon>Oxalobacteraceae</taxon>
        <taxon>Telluria group</taxon>
        <taxon>Pseudoduganella</taxon>
    </lineage>
</organism>
<evidence type="ECO:0000259" key="4">
    <source>
        <dbReference type="Pfam" id="PF01055"/>
    </source>
</evidence>
<evidence type="ECO:0000256" key="2">
    <source>
        <dbReference type="RuleBase" id="RU361185"/>
    </source>
</evidence>
<dbReference type="Proteomes" id="UP000240505">
    <property type="component" value="Chromosome"/>
</dbReference>
<protein>
    <submittedName>
        <fullName evidence="7">Glycosyl hydrolase</fullName>
    </submittedName>
</protein>